<evidence type="ECO:0000313" key="3">
    <source>
        <dbReference type="Proteomes" id="UP001140091"/>
    </source>
</evidence>
<feature type="non-terminal residue" evidence="2">
    <location>
        <position position="1"/>
    </location>
</feature>
<sequence length="459" mass="49314">MASNLKRRVREDANPTPSPTKKKSRNALTPVSPGVLTQAPAASTTIVDSDDEDSSSVADLSVTGSADSAGDGDIEDEDQETPKASKVTGKKKAGNLKTQLGGKLGVNLVGDDTVFGSAAPAAKAAPIGLLPSADFTLENKASWAGSWVEGHKTHLFVKAHSSDDPLLARQSILDPYMVKHGHYKNLPKANMLQLVSIHETQGLDFTDGSLTSLVPGLSISSWECFGINKEYLASLLRCPSQGQIINPSTVDVTDLIFKEVFSFQGAGSAYIACNKDNCLPVVFVMVGAIMESFVVQGRNVGIDGKGPFAKGVVMLNHRLEYERQSCTFATLWQGEAITAPIQRRLITFQTKNRPNNITEKPVETEIKVGKMDIKSYASPTKRHAGRPQTSIDFADDSAYGFTDLLNVAESLAGMARYKSDDGEIPEGTGAVIGYSAATSKFMSSWKLTFYVQWIVVIAD</sequence>
<comment type="caution">
    <text evidence="2">The sequence shown here is derived from an EMBL/GenBank/DDBJ whole genome shotgun (WGS) entry which is preliminary data.</text>
</comment>
<feature type="region of interest" description="Disordered" evidence="1">
    <location>
        <begin position="1"/>
        <end position="91"/>
    </location>
</feature>
<protein>
    <submittedName>
        <fullName evidence="2">Uncharacterized protein</fullName>
    </submittedName>
</protein>
<name>A0A9W8JGS9_9AGAR</name>
<dbReference type="OrthoDB" id="3063746at2759"/>
<dbReference type="AlphaFoldDB" id="A0A9W8JGS9"/>
<gene>
    <name evidence="2" type="ORF">H1R20_g2867</name>
</gene>
<proteinExistence type="predicted"/>
<reference evidence="2" key="1">
    <citation type="submission" date="2022-06" db="EMBL/GenBank/DDBJ databases">
        <title>Genome Sequence of Candolleomyces eurysporus.</title>
        <authorList>
            <person name="Buettner E."/>
        </authorList>
    </citation>
    <scope>NUCLEOTIDE SEQUENCE</scope>
    <source>
        <strain evidence="2">VTCC 930004</strain>
    </source>
</reference>
<organism evidence="2 3">
    <name type="scientific">Candolleomyces eurysporus</name>
    <dbReference type="NCBI Taxonomy" id="2828524"/>
    <lineage>
        <taxon>Eukaryota</taxon>
        <taxon>Fungi</taxon>
        <taxon>Dikarya</taxon>
        <taxon>Basidiomycota</taxon>
        <taxon>Agaricomycotina</taxon>
        <taxon>Agaricomycetes</taxon>
        <taxon>Agaricomycetidae</taxon>
        <taxon>Agaricales</taxon>
        <taxon>Agaricineae</taxon>
        <taxon>Psathyrellaceae</taxon>
        <taxon>Candolleomyces</taxon>
    </lineage>
</organism>
<evidence type="ECO:0000256" key="1">
    <source>
        <dbReference type="SAM" id="MobiDB-lite"/>
    </source>
</evidence>
<keyword evidence="3" id="KW-1185">Reference proteome</keyword>
<evidence type="ECO:0000313" key="2">
    <source>
        <dbReference type="EMBL" id="KAJ2934227.1"/>
    </source>
</evidence>
<dbReference type="EMBL" id="JANBPK010000723">
    <property type="protein sequence ID" value="KAJ2934227.1"/>
    <property type="molecule type" value="Genomic_DNA"/>
</dbReference>
<dbReference type="Proteomes" id="UP001140091">
    <property type="component" value="Unassembled WGS sequence"/>
</dbReference>
<feature type="compositionally biased region" description="Acidic residues" evidence="1">
    <location>
        <begin position="70"/>
        <end position="79"/>
    </location>
</feature>
<accession>A0A9W8JGS9</accession>